<reference evidence="2" key="1">
    <citation type="submission" date="2018-04" db="EMBL/GenBank/DDBJ databases">
        <title>Whole genome sequencing of Hypsizygus marmoreus.</title>
        <authorList>
            <person name="Choi I.-G."/>
            <person name="Min B."/>
            <person name="Kim J.-G."/>
            <person name="Kim S."/>
            <person name="Oh Y.-L."/>
            <person name="Kong W.-S."/>
            <person name="Park H."/>
            <person name="Jeong J."/>
            <person name="Song E.-S."/>
        </authorList>
    </citation>
    <scope>NUCLEOTIDE SEQUENCE [LARGE SCALE GENOMIC DNA]</scope>
    <source>
        <strain evidence="2">51987-8</strain>
    </source>
</reference>
<feature type="region of interest" description="Disordered" evidence="1">
    <location>
        <begin position="142"/>
        <end position="179"/>
    </location>
</feature>
<dbReference type="Proteomes" id="UP000076154">
    <property type="component" value="Unassembled WGS sequence"/>
</dbReference>
<evidence type="ECO:0000313" key="2">
    <source>
        <dbReference type="EMBL" id="RDB17570.1"/>
    </source>
</evidence>
<accession>A0A369J8P8</accession>
<gene>
    <name evidence="2" type="ORF">Hypma_001146</name>
</gene>
<evidence type="ECO:0000256" key="1">
    <source>
        <dbReference type="SAM" id="MobiDB-lite"/>
    </source>
</evidence>
<comment type="caution">
    <text evidence="2">The sequence shown here is derived from an EMBL/GenBank/DDBJ whole genome shotgun (WGS) entry which is preliminary data.</text>
</comment>
<dbReference type="OrthoDB" id="10640490at2759"/>
<dbReference type="InParanoid" id="A0A369J8P8"/>
<protein>
    <submittedName>
        <fullName evidence="2">Uncharacterized protein</fullName>
    </submittedName>
</protein>
<keyword evidence="3" id="KW-1185">Reference proteome</keyword>
<proteinExistence type="predicted"/>
<organism evidence="2 3">
    <name type="scientific">Hypsizygus marmoreus</name>
    <name type="common">White beech mushroom</name>
    <name type="synonym">Agaricus marmoreus</name>
    <dbReference type="NCBI Taxonomy" id="39966"/>
    <lineage>
        <taxon>Eukaryota</taxon>
        <taxon>Fungi</taxon>
        <taxon>Dikarya</taxon>
        <taxon>Basidiomycota</taxon>
        <taxon>Agaricomycotina</taxon>
        <taxon>Agaricomycetes</taxon>
        <taxon>Agaricomycetidae</taxon>
        <taxon>Agaricales</taxon>
        <taxon>Tricholomatineae</taxon>
        <taxon>Lyophyllaceae</taxon>
        <taxon>Hypsizygus</taxon>
    </lineage>
</organism>
<evidence type="ECO:0000313" key="3">
    <source>
        <dbReference type="Proteomes" id="UP000076154"/>
    </source>
</evidence>
<dbReference type="AlphaFoldDB" id="A0A369J8P8"/>
<sequence>MQFDDPVSLGDVDENSDTEYYRNESGCDAIRDQLDGKFIFDDEQVLNQLRVDEVDSRFVDHCFATFYKDNDIAIKEFKEVEDMAGRVSEWDPEEKKGWDSWLWRSPDLTGGLEASFLPRVASNRNLSRSIQEPKNVYDRGCGSTVVLEPMPGSTEREKQIRKLEGRPHLIFAPPPLPRT</sequence>
<feature type="compositionally biased region" description="Basic and acidic residues" evidence="1">
    <location>
        <begin position="154"/>
        <end position="167"/>
    </location>
</feature>
<name>A0A369J8P8_HYPMA</name>
<dbReference type="EMBL" id="LUEZ02000110">
    <property type="protein sequence ID" value="RDB17570.1"/>
    <property type="molecule type" value="Genomic_DNA"/>
</dbReference>